<dbReference type="Proteomes" id="UP000290289">
    <property type="component" value="Chromosome 10"/>
</dbReference>
<dbReference type="STRING" id="3750.A0A498IVG9"/>
<keyword evidence="3" id="KW-1185">Reference proteome</keyword>
<dbReference type="AlphaFoldDB" id="A0A498IVG9"/>
<dbReference type="SUPFAM" id="SSF81383">
    <property type="entry name" value="F-box domain"/>
    <property type="match status" value="1"/>
</dbReference>
<reference evidence="2 3" key="1">
    <citation type="submission" date="2018-10" db="EMBL/GenBank/DDBJ databases">
        <title>A high-quality apple genome assembly.</title>
        <authorList>
            <person name="Hu J."/>
        </authorList>
    </citation>
    <scope>NUCLEOTIDE SEQUENCE [LARGE SCALE GENOMIC DNA]</scope>
    <source>
        <strain evidence="3">cv. HFTH1</strain>
        <tissue evidence="2">Young leaf</tissue>
    </source>
</reference>
<dbReference type="Gene3D" id="1.20.1280.50">
    <property type="match status" value="1"/>
</dbReference>
<proteinExistence type="predicted"/>
<dbReference type="PANTHER" id="PTHR33784:SF10">
    <property type="entry name" value="F-BOX PROTEIN"/>
    <property type="match status" value="1"/>
</dbReference>
<organism evidence="2 3">
    <name type="scientific">Malus domestica</name>
    <name type="common">Apple</name>
    <name type="synonym">Pyrus malus</name>
    <dbReference type="NCBI Taxonomy" id="3750"/>
    <lineage>
        <taxon>Eukaryota</taxon>
        <taxon>Viridiplantae</taxon>
        <taxon>Streptophyta</taxon>
        <taxon>Embryophyta</taxon>
        <taxon>Tracheophyta</taxon>
        <taxon>Spermatophyta</taxon>
        <taxon>Magnoliopsida</taxon>
        <taxon>eudicotyledons</taxon>
        <taxon>Gunneridae</taxon>
        <taxon>Pentapetalae</taxon>
        <taxon>rosids</taxon>
        <taxon>fabids</taxon>
        <taxon>Rosales</taxon>
        <taxon>Rosaceae</taxon>
        <taxon>Amygdaloideae</taxon>
        <taxon>Maleae</taxon>
        <taxon>Malus</taxon>
    </lineage>
</organism>
<dbReference type="InterPro" id="IPR040338">
    <property type="entry name" value="At1g67623-like"/>
</dbReference>
<dbReference type="InterPro" id="IPR036047">
    <property type="entry name" value="F-box-like_dom_sf"/>
</dbReference>
<dbReference type="PROSITE" id="PS50181">
    <property type="entry name" value="FBOX"/>
    <property type="match status" value="1"/>
</dbReference>
<sequence length="114" mass="13755">MKKGKTMKKGRVMKKGTTTPDFIQSLPNKLLLGILTKVGSRSLRSLYSTKLVYKKFNQLVQHDRIFEHISIRRFERVNPLTSRRRHEEVYKFLKWCTEWNNPEALYTQGMRWYF</sequence>
<comment type="caution">
    <text evidence="2">The sequence shown here is derived from an EMBL/GenBank/DDBJ whole genome shotgun (WGS) entry which is preliminary data.</text>
</comment>
<gene>
    <name evidence="2" type="ORF">DVH24_034278</name>
</gene>
<evidence type="ECO:0000259" key="1">
    <source>
        <dbReference type="PROSITE" id="PS50181"/>
    </source>
</evidence>
<dbReference type="InterPro" id="IPR001810">
    <property type="entry name" value="F-box_dom"/>
</dbReference>
<dbReference type="PANTHER" id="PTHR33784">
    <property type="entry name" value="OS05G0482100 PROTEIN"/>
    <property type="match status" value="1"/>
</dbReference>
<evidence type="ECO:0000313" key="2">
    <source>
        <dbReference type="EMBL" id="RXH87378.1"/>
    </source>
</evidence>
<dbReference type="EMBL" id="RDQH01000336">
    <property type="protein sequence ID" value="RXH87378.1"/>
    <property type="molecule type" value="Genomic_DNA"/>
</dbReference>
<feature type="domain" description="F-box" evidence="1">
    <location>
        <begin position="20"/>
        <end position="69"/>
    </location>
</feature>
<name>A0A498IVG9_MALDO</name>
<protein>
    <recommendedName>
        <fullName evidence="1">F-box domain-containing protein</fullName>
    </recommendedName>
</protein>
<evidence type="ECO:0000313" key="3">
    <source>
        <dbReference type="Proteomes" id="UP000290289"/>
    </source>
</evidence>
<accession>A0A498IVG9</accession>